<dbReference type="InterPro" id="IPR000719">
    <property type="entry name" value="Prot_kinase_dom"/>
</dbReference>
<dbReference type="SUPFAM" id="SSF48452">
    <property type="entry name" value="TPR-like"/>
    <property type="match status" value="3"/>
</dbReference>
<keyword evidence="5" id="KW-1185">Reference proteome</keyword>
<keyword evidence="2" id="KW-0802">TPR repeat</keyword>
<gene>
    <name evidence="4" type="ORF">SAMN05443572_113132</name>
</gene>
<dbReference type="Pfam" id="PF13424">
    <property type="entry name" value="TPR_12"/>
    <property type="match status" value="3"/>
</dbReference>
<keyword evidence="4" id="KW-0808">Transferase</keyword>
<keyword evidence="1" id="KW-0677">Repeat</keyword>
<dbReference type="InterPro" id="IPR011009">
    <property type="entry name" value="Kinase-like_dom_sf"/>
</dbReference>
<sequence>MRPVDGERTYQEWALSAGSRHPGWTAVERFLTSTLPSLRPAALAIFDFDPRTGTYQQTRAPIVATSDDFQPSDILAGLRRDAYLVLLLHAPLEMKDVFPEYVLAAEGLLAPTRSERVFHAPVTGLEETLKLGRHALVISHDGDPLYWISSPPSDMSSSSDITPSTAWAPAKGTTVGRYLLVELMAATDLSAVYDAYDPELERRVALELLRTSAPGTDAEQEERALLLREAQARARISHPNVVAIYDVGTFGPHVFLAMERVEPQTLPGWLAASPRTSRQVLDVFIDAGRGLAAAHAVGITHGDFGPDQIRVSAEGRVHVTGFGLSKRKAPLQRAYTAPEVLQDASLASPAADQFSFCFALHEALYGVPPFTGEAPGVRQLAPLPPGSRVPTWPRRVLARGLADAPSERFPTLTALLDALGKDPTARRRRGLLLAGGGALLALAVGLTHVLHSRRACDGAKEELTHVWGPAQQASIQAAFTATGRPYALAAWERVRRELDAYTASWERMRTDTCLSSQAREAPAEAVTGWRMRCLDNRLAEVSALTTLLSQANARTVDEAHRAATGLLPVTACTEEHAPGAPHEAVDTGASAHSSTLARGRALLATGRYEEGISLVEPAARVAKEAGHRRALAELSLLLGELREGAGRWRSAESALFEALDAAEATRQDAVATRAWILLVRVSCIGLDEYELAARWKDRAAAALERLGDGHLLARIQLLTYAGTLLRMQRHYPEAAMQQEQALLLAEQAFGADSLEVADVLLELGVSQWRDARLPQARATLERAVDITRRTLGDEHPEVARMRLALVPVLRDGAFEPQRANEEQTARDLDLAERTVREALAILERTLGPEHPRVYDALNDLGSTLVVRERFRDALPIYARALAIAEKTDGPKSQGAAVIHGNLGVLRLQAGDYRLSEEHFRQLLTIREAHFGPQHPILISTLRLLGRALMRQQRHEEVLPYFQRAVDLQLALPDDADERWTASLLDLGSVYLLLHRPAEAIAPLERAVAGWEQARPLPGQRTDARFMLARALWESGRDRARASRLATEAKQLALTDGASQALRERIDAWLAQPAKR</sequence>
<dbReference type="Proteomes" id="UP000183760">
    <property type="component" value="Unassembled WGS sequence"/>
</dbReference>
<protein>
    <submittedName>
        <fullName evidence="4">Serine/threonine protein kinase</fullName>
    </submittedName>
</protein>
<proteinExistence type="predicted"/>
<dbReference type="Pfam" id="PF00069">
    <property type="entry name" value="Pkinase"/>
    <property type="match status" value="1"/>
</dbReference>
<dbReference type="Gene3D" id="1.10.510.10">
    <property type="entry name" value="Transferase(Phosphotransferase) domain 1"/>
    <property type="match status" value="1"/>
</dbReference>
<dbReference type="GO" id="GO:0004674">
    <property type="term" value="F:protein serine/threonine kinase activity"/>
    <property type="evidence" value="ECO:0007669"/>
    <property type="project" value="UniProtKB-KW"/>
</dbReference>
<evidence type="ECO:0000313" key="4">
    <source>
        <dbReference type="EMBL" id="SEU38621.1"/>
    </source>
</evidence>
<evidence type="ECO:0000313" key="5">
    <source>
        <dbReference type="Proteomes" id="UP000183760"/>
    </source>
</evidence>
<dbReference type="PANTHER" id="PTHR45641:SF19">
    <property type="entry name" value="NEPHROCYSTIN-3"/>
    <property type="match status" value="1"/>
</dbReference>
<dbReference type="Gene3D" id="3.30.200.20">
    <property type="entry name" value="Phosphorylase Kinase, domain 1"/>
    <property type="match status" value="1"/>
</dbReference>
<evidence type="ECO:0000256" key="1">
    <source>
        <dbReference type="ARBA" id="ARBA00022737"/>
    </source>
</evidence>
<dbReference type="RefSeq" id="WP_245772612.1">
    <property type="nucleotide sequence ID" value="NZ_BJXR01000050.1"/>
</dbReference>
<dbReference type="EMBL" id="FOIB01000013">
    <property type="protein sequence ID" value="SEU38621.1"/>
    <property type="molecule type" value="Genomic_DNA"/>
</dbReference>
<name>A0ABY1CW76_MYXFU</name>
<dbReference type="InterPro" id="IPR011990">
    <property type="entry name" value="TPR-like_helical_dom_sf"/>
</dbReference>
<organism evidence="4 5">
    <name type="scientific">Myxococcus fulvus</name>
    <dbReference type="NCBI Taxonomy" id="33"/>
    <lineage>
        <taxon>Bacteria</taxon>
        <taxon>Pseudomonadati</taxon>
        <taxon>Myxococcota</taxon>
        <taxon>Myxococcia</taxon>
        <taxon>Myxococcales</taxon>
        <taxon>Cystobacterineae</taxon>
        <taxon>Myxococcaceae</taxon>
        <taxon>Myxococcus</taxon>
    </lineage>
</organism>
<dbReference type="InterPro" id="IPR019734">
    <property type="entry name" value="TPR_rpt"/>
</dbReference>
<dbReference type="Gene3D" id="1.25.40.10">
    <property type="entry name" value="Tetratricopeptide repeat domain"/>
    <property type="match status" value="2"/>
</dbReference>
<evidence type="ECO:0000259" key="3">
    <source>
        <dbReference type="PROSITE" id="PS50011"/>
    </source>
</evidence>
<dbReference type="PANTHER" id="PTHR45641">
    <property type="entry name" value="TETRATRICOPEPTIDE REPEAT PROTEIN (AFU_ORTHOLOGUE AFUA_6G03870)"/>
    <property type="match status" value="1"/>
</dbReference>
<feature type="domain" description="Protein kinase" evidence="3">
    <location>
        <begin position="178"/>
        <end position="425"/>
    </location>
</feature>
<comment type="caution">
    <text evidence="4">The sequence shown here is derived from an EMBL/GenBank/DDBJ whole genome shotgun (WGS) entry which is preliminary data.</text>
</comment>
<keyword evidence="4" id="KW-0418">Kinase</keyword>
<reference evidence="4 5" key="1">
    <citation type="submission" date="2016-10" db="EMBL/GenBank/DDBJ databases">
        <authorList>
            <person name="Varghese N."/>
            <person name="Submissions S."/>
        </authorList>
    </citation>
    <scope>NUCLEOTIDE SEQUENCE [LARGE SCALE GENOMIC DNA]</scope>
    <source>
        <strain evidence="4 5">DSM 16525</strain>
    </source>
</reference>
<dbReference type="SMART" id="SM00028">
    <property type="entry name" value="TPR"/>
    <property type="match status" value="6"/>
</dbReference>
<dbReference type="PROSITE" id="PS50011">
    <property type="entry name" value="PROTEIN_KINASE_DOM"/>
    <property type="match status" value="1"/>
</dbReference>
<accession>A0ABY1CW76</accession>
<dbReference type="SUPFAM" id="SSF56112">
    <property type="entry name" value="Protein kinase-like (PK-like)"/>
    <property type="match status" value="1"/>
</dbReference>
<dbReference type="CDD" id="cd14014">
    <property type="entry name" value="STKc_PknB_like"/>
    <property type="match status" value="1"/>
</dbReference>
<evidence type="ECO:0000256" key="2">
    <source>
        <dbReference type="ARBA" id="ARBA00022803"/>
    </source>
</evidence>
<keyword evidence="4" id="KW-0723">Serine/threonine-protein kinase</keyword>